<gene>
    <name evidence="2" type="ORF">PIB30_070226</name>
</gene>
<proteinExistence type="predicted"/>
<comment type="caution">
    <text evidence="2">The sequence shown here is derived from an EMBL/GenBank/DDBJ whole genome shotgun (WGS) entry which is preliminary data.</text>
</comment>
<reference evidence="2 3" key="1">
    <citation type="journal article" date="2023" name="Plants (Basel)">
        <title>Bridging the Gap: Combining Genomics and Transcriptomics Approaches to Understand Stylosanthes scabra, an Orphan Legume from the Brazilian Caatinga.</title>
        <authorList>
            <person name="Ferreira-Neto J.R.C."/>
            <person name="da Silva M.D."/>
            <person name="Binneck E."/>
            <person name="de Melo N.F."/>
            <person name="da Silva R.H."/>
            <person name="de Melo A.L.T.M."/>
            <person name="Pandolfi V."/>
            <person name="Bustamante F.O."/>
            <person name="Brasileiro-Vidal A.C."/>
            <person name="Benko-Iseppon A.M."/>
        </authorList>
    </citation>
    <scope>NUCLEOTIDE SEQUENCE [LARGE SCALE GENOMIC DNA]</scope>
    <source>
        <tissue evidence="2">Leaves</tissue>
    </source>
</reference>
<accession>A0ABU6UPG1</accession>
<dbReference type="EMBL" id="JASCZI010121615">
    <property type="protein sequence ID" value="MED6162415.1"/>
    <property type="molecule type" value="Genomic_DNA"/>
</dbReference>
<protein>
    <submittedName>
        <fullName evidence="2">Uncharacterized protein</fullName>
    </submittedName>
</protein>
<sequence>MDIPTHDATIPELDPQPEPEPVMQPEPEPVMPVMQPEPEPQPEPVIEIKPEPQEVIDGFVAACEEAEENVAAIKACEEAEALFKANKQQEMEKDNEIDVNIRSIVEDVVAEARHIEAQKKEATPELNKDQPAPGLMMVASVATQAGEYNPTKAFDLLRFETQPLQREETVELYDLDDFPEEEENPVTPAVPLQTVVPDRPAAAEATQISSDLKERCVVWALSDKKEIKYDSIFMVDGEWHYEVVRKQFRSMRPSKEIDAASSMMERYKEDYIDLITRRPHSITSLKSDEHLKLVNKAKLITHRYVSFKNSKFC</sequence>
<keyword evidence="3" id="KW-1185">Reference proteome</keyword>
<evidence type="ECO:0000256" key="1">
    <source>
        <dbReference type="SAM" id="MobiDB-lite"/>
    </source>
</evidence>
<evidence type="ECO:0000313" key="3">
    <source>
        <dbReference type="Proteomes" id="UP001341840"/>
    </source>
</evidence>
<feature type="compositionally biased region" description="Pro residues" evidence="1">
    <location>
        <begin position="14"/>
        <end position="43"/>
    </location>
</feature>
<organism evidence="2 3">
    <name type="scientific">Stylosanthes scabra</name>
    <dbReference type="NCBI Taxonomy" id="79078"/>
    <lineage>
        <taxon>Eukaryota</taxon>
        <taxon>Viridiplantae</taxon>
        <taxon>Streptophyta</taxon>
        <taxon>Embryophyta</taxon>
        <taxon>Tracheophyta</taxon>
        <taxon>Spermatophyta</taxon>
        <taxon>Magnoliopsida</taxon>
        <taxon>eudicotyledons</taxon>
        <taxon>Gunneridae</taxon>
        <taxon>Pentapetalae</taxon>
        <taxon>rosids</taxon>
        <taxon>fabids</taxon>
        <taxon>Fabales</taxon>
        <taxon>Fabaceae</taxon>
        <taxon>Papilionoideae</taxon>
        <taxon>50 kb inversion clade</taxon>
        <taxon>dalbergioids sensu lato</taxon>
        <taxon>Dalbergieae</taxon>
        <taxon>Pterocarpus clade</taxon>
        <taxon>Stylosanthes</taxon>
    </lineage>
</organism>
<evidence type="ECO:0000313" key="2">
    <source>
        <dbReference type="EMBL" id="MED6162415.1"/>
    </source>
</evidence>
<feature type="region of interest" description="Disordered" evidence="1">
    <location>
        <begin position="1"/>
        <end position="45"/>
    </location>
</feature>
<name>A0ABU6UPG1_9FABA</name>
<dbReference type="Proteomes" id="UP001341840">
    <property type="component" value="Unassembled WGS sequence"/>
</dbReference>